<gene>
    <name evidence="1" type="ORF">U0070_017786</name>
</gene>
<organism evidence="1 2">
    <name type="scientific">Myodes glareolus</name>
    <name type="common">Bank vole</name>
    <name type="synonym">Clethrionomys glareolus</name>
    <dbReference type="NCBI Taxonomy" id="447135"/>
    <lineage>
        <taxon>Eukaryota</taxon>
        <taxon>Metazoa</taxon>
        <taxon>Chordata</taxon>
        <taxon>Craniata</taxon>
        <taxon>Vertebrata</taxon>
        <taxon>Euteleostomi</taxon>
        <taxon>Mammalia</taxon>
        <taxon>Eutheria</taxon>
        <taxon>Euarchontoglires</taxon>
        <taxon>Glires</taxon>
        <taxon>Rodentia</taxon>
        <taxon>Myomorpha</taxon>
        <taxon>Muroidea</taxon>
        <taxon>Cricetidae</taxon>
        <taxon>Arvicolinae</taxon>
        <taxon>Myodes</taxon>
    </lineage>
</organism>
<dbReference type="EMBL" id="JBBHLL010000002">
    <property type="protein sequence ID" value="KAK7835250.1"/>
    <property type="molecule type" value="Genomic_DNA"/>
</dbReference>
<proteinExistence type="predicted"/>
<accession>A0AAW0K7F1</accession>
<dbReference type="Proteomes" id="UP001488838">
    <property type="component" value="Unassembled WGS sequence"/>
</dbReference>
<comment type="caution">
    <text evidence="1">The sequence shown here is derived from an EMBL/GenBank/DDBJ whole genome shotgun (WGS) entry which is preliminary data.</text>
</comment>
<protein>
    <submittedName>
        <fullName evidence="1">Uncharacterized protein</fullName>
    </submittedName>
</protein>
<name>A0AAW0K7F1_MYOGA</name>
<evidence type="ECO:0000313" key="2">
    <source>
        <dbReference type="Proteomes" id="UP001488838"/>
    </source>
</evidence>
<reference evidence="1 2" key="1">
    <citation type="journal article" date="2023" name="bioRxiv">
        <title>Conserved and derived expression patterns and positive selection on dental genes reveal complex evolutionary context of ever-growing rodent molars.</title>
        <authorList>
            <person name="Calamari Z.T."/>
            <person name="Song A."/>
            <person name="Cohen E."/>
            <person name="Akter M."/>
            <person name="Roy R.D."/>
            <person name="Hallikas O."/>
            <person name="Christensen M.M."/>
            <person name="Li P."/>
            <person name="Marangoni P."/>
            <person name="Jernvall J."/>
            <person name="Klein O.D."/>
        </authorList>
    </citation>
    <scope>NUCLEOTIDE SEQUENCE [LARGE SCALE GENOMIC DNA]</scope>
    <source>
        <strain evidence="1">V071</strain>
    </source>
</reference>
<sequence>MVPVNLKFVQNVERKKLLPFCLIKNQKLQQ</sequence>
<evidence type="ECO:0000313" key="1">
    <source>
        <dbReference type="EMBL" id="KAK7835250.1"/>
    </source>
</evidence>
<keyword evidence="2" id="KW-1185">Reference proteome</keyword>
<dbReference type="AlphaFoldDB" id="A0AAW0K7F1"/>